<name>A0A4Y6RBD5_9BURK</name>
<dbReference type="Proteomes" id="UP000316665">
    <property type="component" value="Chromosome"/>
</dbReference>
<keyword evidence="1" id="KW-1133">Transmembrane helix</keyword>
<dbReference type="AlphaFoldDB" id="A0A4Y6RBD5"/>
<keyword evidence="1" id="KW-0472">Membrane</keyword>
<evidence type="ECO:0000313" key="2">
    <source>
        <dbReference type="EMBL" id="QDG70183.1"/>
    </source>
</evidence>
<feature type="transmembrane region" description="Helical" evidence="1">
    <location>
        <begin position="76"/>
        <end position="106"/>
    </location>
</feature>
<gene>
    <name evidence="2" type="ORF">FJQ89_06950</name>
</gene>
<keyword evidence="1" id="KW-0812">Transmembrane</keyword>
<dbReference type="RefSeq" id="WP_141169615.1">
    <property type="nucleotide sequence ID" value="NZ_CP041185.1"/>
</dbReference>
<evidence type="ECO:0000256" key="1">
    <source>
        <dbReference type="SAM" id="Phobius"/>
    </source>
</evidence>
<organism evidence="2 3">
    <name type="scientific">Janthinobacterium tructae</name>
    <dbReference type="NCBI Taxonomy" id="2590869"/>
    <lineage>
        <taxon>Bacteria</taxon>
        <taxon>Pseudomonadati</taxon>
        <taxon>Pseudomonadota</taxon>
        <taxon>Betaproteobacteria</taxon>
        <taxon>Burkholderiales</taxon>
        <taxon>Oxalobacteraceae</taxon>
        <taxon>Janthinobacterium</taxon>
    </lineage>
</organism>
<dbReference type="EMBL" id="CP041185">
    <property type="protein sequence ID" value="QDG70183.1"/>
    <property type="molecule type" value="Genomic_DNA"/>
</dbReference>
<sequence length="117" mass="12511">METLSIVVLALIFLSLPVTIACGILVARLKIIRAGGHGAAGCVLRYIAQGLGLPIVVVALVSAFLMLLSIGGGPAWIWPIFFYGLVTYFAIGWALAWIAVGCWFLAKHSLAMMNRHS</sequence>
<proteinExistence type="predicted"/>
<accession>A0A4Y6RBD5</accession>
<feature type="transmembrane region" description="Helical" evidence="1">
    <location>
        <begin position="50"/>
        <end position="70"/>
    </location>
</feature>
<evidence type="ECO:0000313" key="3">
    <source>
        <dbReference type="Proteomes" id="UP000316665"/>
    </source>
</evidence>
<reference evidence="2 3" key="1">
    <citation type="submission" date="2019-06" db="EMBL/GenBank/DDBJ databases">
        <title>Complete genome sequence of Janthinobacterium sp. SNU WT3 isolated from diseased rainbow trout.</title>
        <authorList>
            <person name="Oh W.T."/>
            <person name="Park S.C."/>
        </authorList>
    </citation>
    <scope>NUCLEOTIDE SEQUENCE [LARGE SCALE GENOMIC DNA]</scope>
    <source>
        <strain evidence="2 3">SNU WT3</strain>
    </source>
</reference>
<protein>
    <recommendedName>
        <fullName evidence="4">Transmembrane protein</fullName>
    </recommendedName>
</protein>
<feature type="transmembrane region" description="Helical" evidence="1">
    <location>
        <begin position="6"/>
        <end position="29"/>
    </location>
</feature>
<dbReference type="KEGG" id="jas:FJQ89_06950"/>
<evidence type="ECO:0008006" key="4">
    <source>
        <dbReference type="Google" id="ProtNLM"/>
    </source>
</evidence>
<keyword evidence="3" id="KW-1185">Reference proteome</keyword>